<accession>A0A502DZX3</accession>
<sequence length="62" mass="7192">MYLIPADTIDALSENSIFFEISLTSVSFWNTDLPNQKNIFEKKVPKSYTFQSLLVFIVKMLD</sequence>
<evidence type="ECO:0000313" key="2">
    <source>
        <dbReference type="Proteomes" id="UP000319700"/>
    </source>
</evidence>
<dbReference type="AlphaFoldDB" id="A0A502DZX3"/>
<keyword evidence="2" id="KW-1185">Reference proteome</keyword>
<dbReference type="Proteomes" id="UP000319700">
    <property type="component" value="Unassembled WGS sequence"/>
</dbReference>
<dbReference type="EMBL" id="RCZH01000031">
    <property type="protein sequence ID" value="TPG31088.1"/>
    <property type="molecule type" value="Genomic_DNA"/>
</dbReference>
<protein>
    <submittedName>
        <fullName evidence="1">Uncharacterized protein</fullName>
    </submittedName>
</protein>
<organism evidence="1 2">
    <name type="scientific">Flavobacterium pectinovorum</name>
    <dbReference type="NCBI Taxonomy" id="29533"/>
    <lineage>
        <taxon>Bacteria</taxon>
        <taxon>Pseudomonadati</taxon>
        <taxon>Bacteroidota</taxon>
        <taxon>Flavobacteriia</taxon>
        <taxon>Flavobacteriales</taxon>
        <taxon>Flavobacteriaceae</taxon>
        <taxon>Flavobacterium</taxon>
    </lineage>
</organism>
<gene>
    <name evidence="1" type="ORF">EAH81_27110</name>
</gene>
<proteinExistence type="predicted"/>
<comment type="caution">
    <text evidence="1">The sequence shown here is derived from an EMBL/GenBank/DDBJ whole genome shotgun (WGS) entry which is preliminary data.</text>
</comment>
<name>A0A502DZX3_9FLAO</name>
<evidence type="ECO:0000313" key="1">
    <source>
        <dbReference type="EMBL" id="TPG31088.1"/>
    </source>
</evidence>
<reference evidence="1 2" key="1">
    <citation type="journal article" date="2019" name="Environ. Microbiol.">
        <title>Species interactions and distinct microbial communities in high Arctic permafrost affected cryosols are associated with the CH4 and CO2 gas fluxes.</title>
        <authorList>
            <person name="Altshuler I."/>
            <person name="Hamel J."/>
            <person name="Turney S."/>
            <person name="Magnuson E."/>
            <person name="Levesque R."/>
            <person name="Greer C."/>
            <person name="Whyte L.G."/>
        </authorList>
    </citation>
    <scope>NUCLEOTIDE SEQUENCE [LARGE SCALE GENOMIC DNA]</scope>
    <source>
        <strain evidence="1 2">42</strain>
    </source>
</reference>